<keyword evidence="1" id="KW-1133">Transmembrane helix</keyword>
<proteinExistence type="predicted"/>
<dbReference type="Gene3D" id="1.20.1250.20">
    <property type="entry name" value="MFS general substrate transporter like domains"/>
    <property type="match status" value="1"/>
</dbReference>
<dbReference type="SUPFAM" id="SSF103473">
    <property type="entry name" value="MFS general substrate transporter"/>
    <property type="match status" value="1"/>
</dbReference>
<evidence type="ECO:0000256" key="1">
    <source>
        <dbReference type="SAM" id="Phobius"/>
    </source>
</evidence>
<dbReference type="EMBL" id="CP031313">
    <property type="protein sequence ID" value="QCC49398.1"/>
    <property type="molecule type" value="Genomic_DNA"/>
</dbReference>
<keyword evidence="2" id="KW-0614">Plasmid</keyword>
<dbReference type="RefSeq" id="WP_103992582.1">
    <property type="nucleotide sequence ID" value="NZ_CP031313.1"/>
</dbReference>
<sequence>MARIVSGSFSDRLLSGRYNPNVLGFLLVTTPIISLLPGIDPITVLLATLVVVGFITQMRLVLLFPYVRELVDRRVTATAFSVLNLVGFAGTFSTPLLTGVRIEKDRRVLDRIAYAAGLGVVLA</sequence>
<gene>
    <name evidence="2" type="ORF">DV707_16775</name>
</gene>
<dbReference type="AlphaFoldDB" id="A0A4D6H842"/>
<evidence type="ECO:0000313" key="3">
    <source>
        <dbReference type="Proteomes" id="UP000296733"/>
    </source>
</evidence>
<evidence type="ECO:0008006" key="4">
    <source>
        <dbReference type="Google" id="ProtNLM"/>
    </source>
</evidence>
<reference evidence="2 3" key="1">
    <citation type="journal article" date="2019" name="Nat. Commun.">
        <title>A new type of DNA phosphorothioation-based antiviral system in archaea.</title>
        <authorList>
            <person name="Xiong L."/>
            <person name="Liu S."/>
            <person name="Chen S."/>
            <person name="Xiao Y."/>
            <person name="Zhu B."/>
            <person name="Gao Y."/>
            <person name="Zhang Y."/>
            <person name="Chen B."/>
            <person name="Luo J."/>
            <person name="Deng Z."/>
            <person name="Chen X."/>
            <person name="Wang L."/>
            <person name="Chen S."/>
        </authorList>
    </citation>
    <scope>NUCLEOTIDE SEQUENCE [LARGE SCALE GENOMIC DNA]</scope>
    <source>
        <strain evidence="2 3">CGMCC 1.10331</strain>
        <plasmid evidence="2 3">unnamed2</plasmid>
    </source>
</reference>
<accession>A0A4D6H842</accession>
<dbReference type="GeneID" id="39859776"/>
<dbReference type="Proteomes" id="UP000296733">
    <property type="component" value="Plasmid unnamed2"/>
</dbReference>
<keyword evidence="1" id="KW-0472">Membrane</keyword>
<keyword evidence="1" id="KW-0812">Transmembrane</keyword>
<organism evidence="2 3">
    <name type="scientific">Halobellus limi</name>
    <dbReference type="NCBI Taxonomy" id="699433"/>
    <lineage>
        <taxon>Archaea</taxon>
        <taxon>Methanobacteriati</taxon>
        <taxon>Methanobacteriota</taxon>
        <taxon>Stenosarchaea group</taxon>
        <taxon>Halobacteria</taxon>
        <taxon>Halobacteriales</taxon>
        <taxon>Haloferacaceae</taxon>
        <taxon>Halobellus</taxon>
    </lineage>
</organism>
<geneLocation type="plasmid" evidence="2">
    <name>unnamed2</name>
</geneLocation>
<dbReference type="InterPro" id="IPR036259">
    <property type="entry name" value="MFS_trans_sf"/>
</dbReference>
<feature type="transmembrane region" description="Helical" evidence="1">
    <location>
        <begin position="21"/>
        <end position="39"/>
    </location>
</feature>
<dbReference type="KEGG" id="hlm:DV707_16775"/>
<evidence type="ECO:0000313" key="2">
    <source>
        <dbReference type="EMBL" id="QCC49398.1"/>
    </source>
</evidence>
<feature type="transmembrane region" description="Helical" evidence="1">
    <location>
        <begin position="45"/>
        <end position="67"/>
    </location>
</feature>
<feature type="transmembrane region" description="Helical" evidence="1">
    <location>
        <begin position="79"/>
        <end position="100"/>
    </location>
</feature>
<protein>
    <recommendedName>
        <fullName evidence="4">MFS transporter</fullName>
    </recommendedName>
</protein>
<name>A0A4D6H842_9EURY</name>